<feature type="domain" description="N-acetyltransferase" evidence="1">
    <location>
        <begin position="5"/>
        <end position="146"/>
    </location>
</feature>
<dbReference type="eggNOG" id="COG0454">
    <property type="taxonomic scope" value="Bacteria"/>
</dbReference>
<dbReference type="InterPro" id="IPR041496">
    <property type="entry name" value="YitH/HolE_GNAT"/>
</dbReference>
<dbReference type="Gene3D" id="3.40.630.30">
    <property type="match status" value="1"/>
</dbReference>
<dbReference type="Pfam" id="PF00583">
    <property type="entry name" value="Acetyltransf_1"/>
    <property type="match status" value="1"/>
</dbReference>
<dbReference type="Pfam" id="PF18014">
    <property type="entry name" value="Acetyltransf_18"/>
    <property type="match status" value="1"/>
</dbReference>
<dbReference type="EMBL" id="CP000878">
    <property type="protein sequence ID" value="ABX08892.1"/>
    <property type="molecule type" value="Genomic_DNA"/>
</dbReference>
<dbReference type="GO" id="GO:0016747">
    <property type="term" value="F:acyltransferase activity, transferring groups other than amino-acyl groups"/>
    <property type="evidence" value="ECO:0007669"/>
    <property type="project" value="InterPro"/>
</dbReference>
<dbReference type="EC" id="2.3.1.128" evidence="2"/>
<evidence type="ECO:0000313" key="2">
    <source>
        <dbReference type="EMBL" id="ABX08892.1"/>
    </source>
</evidence>
<organism evidence="2 3">
    <name type="scientific">Prochlorococcus marinus (strain MIT 9211)</name>
    <dbReference type="NCBI Taxonomy" id="93059"/>
    <lineage>
        <taxon>Bacteria</taxon>
        <taxon>Bacillati</taxon>
        <taxon>Cyanobacteriota</taxon>
        <taxon>Cyanophyceae</taxon>
        <taxon>Synechococcales</taxon>
        <taxon>Prochlorococcaceae</taxon>
        <taxon>Prochlorococcus</taxon>
    </lineage>
</organism>
<dbReference type="HOGENOM" id="CLU_054109_0_0_3"/>
<protein>
    <submittedName>
        <fullName evidence="2">Ribosomal-protein-alanine N-acetyltransferase</fullName>
        <ecNumber evidence="2">2.3.1.128</ecNumber>
    </submittedName>
</protein>
<dbReference type="PROSITE" id="PS51186">
    <property type="entry name" value="GNAT"/>
    <property type="match status" value="1"/>
</dbReference>
<evidence type="ECO:0000259" key="1">
    <source>
        <dbReference type="PROSITE" id="PS51186"/>
    </source>
</evidence>
<keyword evidence="2" id="KW-0012">Acyltransferase</keyword>
<gene>
    <name evidence="2" type="ordered locus">P9211_09611</name>
</gene>
<dbReference type="InterPro" id="IPR052729">
    <property type="entry name" value="Acyl/Acetyltrans_Enzymes"/>
</dbReference>
<dbReference type="SUPFAM" id="SSF55729">
    <property type="entry name" value="Acyl-CoA N-acyltransferases (Nat)"/>
    <property type="match status" value="1"/>
</dbReference>
<name>A9BAN0_PROM4</name>
<dbReference type="InterPro" id="IPR016181">
    <property type="entry name" value="Acyl_CoA_acyltransferase"/>
</dbReference>
<dbReference type="RefSeq" id="WP_012195513.1">
    <property type="nucleotide sequence ID" value="NC_009976.1"/>
</dbReference>
<dbReference type="AlphaFoldDB" id="A9BAN0"/>
<dbReference type="STRING" id="93059.P9211_09611"/>
<dbReference type="PANTHER" id="PTHR47237">
    <property type="entry name" value="SLL0310 PROTEIN"/>
    <property type="match status" value="1"/>
</dbReference>
<reference evidence="2 3" key="1">
    <citation type="journal article" date="2007" name="PLoS Genet.">
        <title>Patterns and implications of gene gain and loss in the evolution of Prochlorococcus.</title>
        <authorList>
            <person name="Kettler G.C."/>
            <person name="Martiny A.C."/>
            <person name="Huang K."/>
            <person name="Zucker J."/>
            <person name="Coleman M.L."/>
            <person name="Rodrigue S."/>
            <person name="Chen F."/>
            <person name="Lapidus A."/>
            <person name="Ferriera S."/>
            <person name="Johnson J."/>
            <person name="Steglich C."/>
            <person name="Church G.M."/>
            <person name="Richardson P."/>
            <person name="Chisholm S.W."/>
        </authorList>
    </citation>
    <scope>NUCLEOTIDE SEQUENCE [LARGE SCALE GENOMIC DNA]</scope>
    <source>
        <strain evidence="3">MIT 9211</strain>
    </source>
</reference>
<dbReference type="Proteomes" id="UP000000788">
    <property type="component" value="Chromosome"/>
</dbReference>
<keyword evidence="2" id="KW-0808">Transferase</keyword>
<dbReference type="OrthoDB" id="20916at2"/>
<accession>A9BAN0</accession>
<dbReference type="InterPro" id="IPR000182">
    <property type="entry name" value="GNAT_dom"/>
</dbReference>
<sequence length="296" mass="33027">MDRDFNIRTIQNNDILKITELAKEEGFAPGIGDVNIYRNTDRQGLWVACLNDSLIGSIVGVKYNSFYGFIGLFIVDKQFRGRGFGLALWKHVLLKLSNLDCIGLEAAPDRIDDYSSWGFQPSSRTTRWEYIGDGKQSGILHSSTNTKGLILLQDSEITEDVIQNYDMNKEPTPRPHFLSDWLFNNNSSKVLALTNSQGSCVGFGRIRKCLLKKGIGWRIGPLIADTPELASILLKSLLLRHPGVILIDTPGLNPLADNLMKELGFKSLSHTMRMYKGTQPSVSMKEIYGLACLELG</sequence>
<keyword evidence="3" id="KW-1185">Reference proteome</keyword>
<dbReference type="PANTHER" id="PTHR47237:SF1">
    <property type="entry name" value="SLL0310 PROTEIN"/>
    <property type="match status" value="1"/>
</dbReference>
<dbReference type="CDD" id="cd04301">
    <property type="entry name" value="NAT_SF"/>
    <property type="match status" value="1"/>
</dbReference>
<evidence type="ECO:0000313" key="3">
    <source>
        <dbReference type="Proteomes" id="UP000000788"/>
    </source>
</evidence>
<dbReference type="KEGG" id="pmj:P9211_09611"/>
<proteinExistence type="predicted"/>
<dbReference type="Gene3D" id="3.40.630.90">
    <property type="match status" value="1"/>
</dbReference>